<dbReference type="AlphaFoldDB" id="A0A6A6FAQ0"/>
<evidence type="ECO:0000313" key="1">
    <source>
        <dbReference type="EMBL" id="KAF2210509.1"/>
    </source>
</evidence>
<accession>A0A6A6FAQ0</accession>
<sequence>MAASSLGSQKKTSDILETTKLLRTSRWTDTMEDLSVDVSEVEKLLGLLRIDKKSPIASFADDTPEQSGTSESRVDRTDLEMLHWQLVSPNTNPGISRLIRGSTHAYISPLLAFSRWVNIARTDFVRILPAIVLASQLLESDRAMVFWHSLLANEGVTDLHSGHVVFSRMPPHNHCQLPLTDHNTTKAHLHSLTTIALEFGQLEPATVFAYTLSTGIENYDLHSAGHARIILHKRLLDALDDLELMPHTLLRRWFMLAVVLLHELAHAICTAIRGPCGEMSWEDDGFVEMGWAFEKWLFGGRPAIVENVSSLPPASTECTSTETIEILSVLKEEFAPDRRVAAGQELVETLLNASPQRVGVIDDASLEEMFYPFLWAGG</sequence>
<dbReference type="Proteomes" id="UP000799539">
    <property type="component" value="Unassembled WGS sequence"/>
</dbReference>
<protein>
    <submittedName>
        <fullName evidence="1">Uncharacterized protein</fullName>
    </submittedName>
</protein>
<organism evidence="1 2">
    <name type="scientific">Cercospora zeae-maydis SCOH1-5</name>
    <dbReference type="NCBI Taxonomy" id="717836"/>
    <lineage>
        <taxon>Eukaryota</taxon>
        <taxon>Fungi</taxon>
        <taxon>Dikarya</taxon>
        <taxon>Ascomycota</taxon>
        <taxon>Pezizomycotina</taxon>
        <taxon>Dothideomycetes</taxon>
        <taxon>Dothideomycetidae</taxon>
        <taxon>Mycosphaerellales</taxon>
        <taxon>Mycosphaerellaceae</taxon>
        <taxon>Cercospora</taxon>
    </lineage>
</organism>
<gene>
    <name evidence="1" type="ORF">CERZMDRAFT_86221</name>
</gene>
<keyword evidence="2" id="KW-1185">Reference proteome</keyword>
<dbReference type="OrthoDB" id="3624966at2759"/>
<evidence type="ECO:0000313" key="2">
    <source>
        <dbReference type="Proteomes" id="UP000799539"/>
    </source>
</evidence>
<dbReference type="EMBL" id="ML992681">
    <property type="protein sequence ID" value="KAF2210509.1"/>
    <property type="molecule type" value="Genomic_DNA"/>
</dbReference>
<proteinExistence type="predicted"/>
<reference evidence="1" key="1">
    <citation type="journal article" date="2020" name="Stud. Mycol.">
        <title>101 Dothideomycetes genomes: a test case for predicting lifestyles and emergence of pathogens.</title>
        <authorList>
            <person name="Haridas S."/>
            <person name="Albert R."/>
            <person name="Binder M."/>
            <person name="Bloem J."/>
            <person name="Labutti K."/>
            <person name="Salamov A."/>
            <person name="Andreopoulos B."/>
            <person name="Baker S."/>
            <person name="Barry K."/>
            <person name="Bills G."/>
            <person name="Bluhm B."/>
            <person name="Cannon C."/>
            <person name="Castanera R."/>
            <person name="Culley D."/>
            <person name="Daum C."/>
            <person name="Ezra D."/>
            <person name="Gonzalez J."/>
            <person name="Henrissat B."/>
            <person name="Kuo A."/>
            <person name="Liang C."/>
            <person name="Lipzen A."/>
            <person name="Lutzoni F."/>
            <person name="Magnuson J."/>
            <person name="Mondo S."/>
            <person name="Nolan M."/>
            <person name="Ohm R."/>
            <person name="Pangilinan J."/>
            <person name="Park H.-J."/>
            <person name="Ramirez L."/>
            <person name="Alfaro M."/>
            <person name="Sun H."/>
            <person name="Tritt A."/>
            <person name="Yoshinaga Y."/>
            <person name="Zwiers L.-H."/>
            <person name="Turgeon B."/>
            <person name="Goodwin S."/>
            <person name="Spatafora J."/>
            <person name="Crous P."/>
            <person name="Grigoriev I."/>
        </authorList>
    </citation>
    <scope>NUCLEOTIDE SEQUENCE</scope>
    <source>
        <strain evidence="1">SCOH1-5</strain>
    </source>
</reference>
<name>A0A6A6FAQ0_9PEZI</name>